<gene>
    <name evidence="1" type="ORF">OU798_07370</name>
</gene>
<protein>
    <submittedName>
        <fullName evidence="1">DUF6527 family protein</fullName>
    </submittedName>
</protein>
<evidence type="ECO:0000313" key="2">
    <source>
        <dbReference type="Proteomes" id="UP001145087"/>
    </source>
</evidence>
<comment type="caution">
    <text evidence="1">The sequence shown here is derived from an EMBL/GenBank/DDBJ whole genome shotgun (WGS) entry which is preliminary data.</text>
</comment>
<dbReference type="Pfam" id="PF20137">
    <property type="entry name" value="BubE"/>
    <property type="match status" value="1"/>
</dbReference>
<evidence type="ECO:0000313" key="1">
    <source>
        <dbReference type="EMBL" id="MCY1720156.1"/>
    </source>
</evidence>
<dbReference type="EMBL" id="JAPOHD010000013">
    <property type="protein sequence ID" value="MCY1720156.1"/>
    <property type="molecule type" value="Genomic_DNA"/>
</dbReference>
<dbReference type="RefSeq" id="WP_343332490.1">
    <property type="nucleotide sequence ID" value="NZ_JAPOHD010000013.1"/>
</dbReference>
<name>A0A9X3F3Y7_9BACT</name>
<organism evidence="1 2">
    <name type="scientific">Draconibacterium aestuarii</name>
    <dbReference type="NCBI Taxonomy" id="2998507"/>
    <lineage>
        <taxon>Bacteria</taxon>
        <taxon>Pseudomonadati</taxon>
        <taxon>Bacteroidota</taxon>
        <taxon>Bacteroidia</taxon>
        <taxon>Marinilabiliales</taxon>
        <taxon>Prolixibacteraceae</taxon>
        <taxon>Draconibacterium</taxon>
    </lineage>
</organism>
<dbReference type="InterPro" id="IPR045384">
    <property type="entry name" value="DUF6527"/>
</dbReference>
<dbReference type="Proteomes" id="UP001145087">
    <property type="component" value="Unassembled WGS sequence"/>
</dbReference>
<reference evidence="1" key="1">
    <citation type="submission" date="2022-11" db="EMBL/GenBank/DDBJ databases">
        <title>Marilongibacter aestuarii gen. nov., sp. nov., isolated from tidal flat sediment.</title>
        <authorList>
            <person name="Jiayan W."/>
        </authorList>
    </citation>
    <scope>NUCLEOTIDE SEQUENCE</scope>
    <source>
        <strain evidence="1">Z1-6</strain>
    </source>
</reference>
<keyword evidence="2" id="KW-1185">Reference proteome</keyword>
<dbReference type="AlphaFoldDB" id="A0A9X3F3Y7"/>
<sequence>MAKIKKVENIDPSTGKQYHHDQYLYFCKGCGYEHAFALRSDGGNHGFNMDLNNPTVTPSLLQNFTPGRRCHSFIKNGRIQYLNDCWHSLKGQTIDLPDIDNL</sequence>
<proteinExistence type="predicted"/>
<accession>A0A9X3F3Y7</accession>